<dbReference type="AlphaFoldDB" id="A0A9P4U9D6"/>
<organism evidence="2 3">
    <name type="scientific">Karstenula rhodostoma CBS 690.94</name>
    <dbReference type="NCBI Taxonomy" id="1392251"/>
    <lineage>
        <taxon>Eukaryota</taxon>
        <taxon>Fungi</taxon>
        <taxon>Dikarya</taxon>
        <taxon>Ascomycota</taxon>
        <taxon>Pezizomycotina</taxon>
        <taxon>Dothideomycetes</taxon>
        <taxon>Pleosporomycetidae</taxon>
        <taxon>Pleosporales</taxon>
        <taxon>Massarineae</taxon>
        <taxon>Didymosphaeriaceae</taxon>
        <taxon>Karstenula</taxon>
    </lineage>
</organism>
<accession>A0A9P4U9D6</accession>
<proteinExistence type="predicted"/>
<name>A0A9P4U9D6_9PLEO</name>
<evidence type="ECO:0000256" key="1">
    <source>
        <dbReference type="SAM" id="MobiDB-lite"/>
    </source>
</evidence>
<protein>
    <submittedName>
        <fullName evidence="2">Uncharacterized protein</fullName>
    </submittedName>
</protein>
<feature type="compositionally biased region" description="Basic residues" evidence="1">
    <location>
        <begin position="87"/>
        <end position="96"/>
    </location>
</feature>
<evidence type="ECO:0000313" key="2">
    <source>
        <dbReference type="EMBL" id="KAF2440947.1"/>
    </source>
</evidence>
<evidence type="ECO:0000313" key="3">
    <source>
        <dbReference type="Proteomes" id="UP000799764"/>
    </source>
</evidence>
<sequence>MPSTLNMSRAALLRHSIGNSQEMLDEDNQIVEGMKPEARKLVSANTAPTGDSRCGGRIRMNRESGRLVTHFEHFELSLVTTINTGKRGSRTKGRRRGGVEEEDKEHREEHWERDGEEEEEEKQLGAKWQAFGRGLRNIWKRGVASVVVPNAPTFRIQGLSCCNGSSCSVSASPQITNIIA</sequence>
<feature type="compositionally biased region" description="Basic and acidic residues" evidence="1">
    <location>
        <begin position="104"/>
        <end position="113"/>
    </location>
</feature>
<dbReference type="Proteomes" id="UP000799764">
    <property type="component" value="Unassembled WGS sequence"/>
</dbReference>
<comment type="caution">
    <text evidence="2">The sequence shown here is derived from an EMBL/GenBank/DDBJ whole genome shotgun (WGS) entry which is preliminary data.</text>
</comment>
<dbReference type="EMBL" id="MU001506">
    <property type="protein sequence ID" value="KAF2440947.1"/>
    <property type="molecule type" value="Genomic_DNA"/>
</dbReference>
<feature type="region of interest" description="Disordered" evidence="1">
    <location>
        <begin position="85"/>
        <end position="122"/>
    </location>
</feature>
<reference evidence="2" key="1">
    <citation type="journal article" date="2020" name="Stud. Mycol.">
        <title>101 Dothideomycetes genomes: a test case for predicting lifestyles and emergence of pathogens.</title>
        <authorList>
            <person name="Haridas S."/>
            <person name="Albert R."/>
            <person name="Binder M."/>
            <person name="Bloem J."/>
            <person name="Labutti K."/>
            <person name="Salamov A."/>
            <person name="Andreopoulos B."/>
            <person name="Baker S."/>
            <person name="Barry K."/>
            <person name="Bills G."/>
            <person name="Bluhm B."/>
            <person name="Cannon C."/>
            <person name="Castanera R."/>
            <person name="Culley D."/>
            <person name="Daum C."/>
            <person name="Ezra D."/>
            <person name="Gonzalez J."/>
            <person name="Henrissat B."/>
            <person name="Kuo A."/>
            <person name="Liang C."/>
            <person name="Lipzen A."/>
            <person name="Lutzoni F."/>
            <person name="Magnuson J."/>
            <person name="Mondo S."/>
            <person name="Nolan M."/>
            <person name="Ohm R."/>
            <person name="Pangilinan J."/>
            <person name="Park H.-J."/>
            <person name="Ramirez L."/>
            <person name="Alfaro M."/>
            <person name="Sun H."/>
            <person name="Tritt A."/>
            <person name="Yoshinaga Y."/>
            <person name="Zwiers L.-H."/>
            <person name="Turgeon B."/>
            <person name="Goodwin S."/>
            <person name="Spatafora J."/>
            <person name="Crous P."/>
            <person name="Grigoriev I."/>
        </authorList>
    </citation>
    <scope>NUCLEOTIDE SEQUENCE</scope>
    <source>
        <strain evidence="2">CBS 690.94</strain>
    </source>
</reference>
<keyword evidence="3" id="KW-1185">Reference proteome</keyword>
<gene>
    <name evidence="2" type="ORF">P171DRAFT_446879</name>
</gene>